<dbReference type="EMBL" id="SZZH01000003">
    <property type="protein sequence ID" value="TKV58621.1"/>
    <property type="molecule type" value="Genomic_DNA"/>
</dbReference>
<reference evidence="3 4" key="1">
    <citation type="submission" date="2019-05" db="EMBL/GenBank/DDBJ databases">
        <title>Nakamurella sp. N5BH11, whole genome shotgun sequence.</title>
        <authorList>
            <person name="Tuo L."/>
        </authorList>
    </citation>
    <scope>NUCLEOTIDE SEQUENCE [LARGE SCALE GENOMIC DNA]</scope>
    <source>
        <strain evidence="3 4">N5BH11</strain>
    </source>
</reference>
<keyword evidence="4" id="KW-1185">Reference proteome</keyword>
<evidence type="ECO:0000313" key="3">
    <source>
        <dbReference type="EMBL" id="TKV58621.1"/>
    </source>
</evidence>
<dbReference type="InterPro" id="IPR016709">
    <property type="entry name" value="HadA-like"/>
</dbReference>
<dbReference type="Proteomes" id="UP000306985">
    <property type="component" value="Unassembled WGS sequence"/>
</dbReference>
<dbReference type="RefSeq" id="WP_137450282.1">
    <property type="nucleotide sequence ID" value="NZ_SZZH01000003.1"/>
</dbReference>
<dbReference type="PANTHER" id="PTHR43437:SF3">
    <property type="entry name" value="HYDROXYACYL-THIOESTER DEHYDRATASE TYPE 2, MITOCHONDRIAL"/>
    <property type="match status" value="1"/>
</dbReference>
<protein>
    <recommendedName>
        <fullName evidence="1">UPF0336 protein FDO65_13915</fullName>
    </recommendedName>
</protein>
<dbReference type="AlphaFoldDB" id="A0A4U6QEX7"/>
<feature type="domain" description="FAS1-like dehydratase" evidence="2">
    <location>
        <begin position="7"/>
        <end position="137"/>
    </location>
</feature>
<sequence>MAIDTAYVGRSFPYPQPYVVGVEKIREFAAAIGETAAVCTDRAAARAAGYADLVAPPTFAIVVAAGAQDAILFGTDLGVDFSRVVHGDQRFEHHRPIVAGDELTCEVHVDAVRVLAGNEVITLRTEITDPSAAPVCTCHVTLVVRGGAE</sequence>
<dbReference type="GO" id="GO:0019171">
    <property type="term" value="F:(3R)-hydroxyacyl-[acyl-carrier-protein] dehydratase activity"/>
    <property type="evidence" value="ECO:0007669"/>
    <property type="project" value="TreeGrafter"/>
</dbReference>
<evidence type="ECO:0000259" key="2">
    <source>
        <dbReference type="Pfam" id="PF13452"/>
    </source>
</evidence>
<comment type="caution">
    <text evidence="3">The sequence shown here is derived from an EMBL/GenBank/DDBJ whole genome shotgun (WGS) entry which is preliminary data.</text>
</comment>
<dbReference type="SUPFAM" id="SSF54637">
    <property type="entry name" value="Thioesterase/thiol ester dehydrase-isomerase"/>
    <property type="match status" value="1"/>
</dbReference>
<dbReference type="CDD" id="cd03441">
    <property type="entry name" value="R_hydratase_like"/>
    <property type="match status" value="1"/>
</dbReference>
<gene>
    <name evidence="3" type="ORF">FDO65_13915</name>
</gene>
<comment type="similarity">
    <text evidence="1">Belongs to the UPF0336 family.</text>
</comment>
<organism evidence="3 4">
    <name type="scientific">Nakamurella flava</name>
    <dbReference type="NCBI Taxonomy" id="2576308"/>
    <lineage>
        <taxon>Bacteria</taxon>
        <taxon>Bacillati</taxon>
        <taxon>Actinomycetota</taxon>
        <taxon>Actinomycetes</taxon>
        <taxon>Nakamurellales</taxon>
        <taxon>Nakamurellaceae</taxon>
        <taxon>Nakamurella</taxon>
    </lineage>
</organism>
<dbReference type="HAMAP" id="MF_00799">
    <property type="entry name" value="UPF0336"/>
    <property type="match status" value="1"/>
</dbReference>
<dbReference type="GO" id="GO:0006633">
    <property type="term" value="P:fatty acid biosynthetic process"/>
    <property type="evidence" value="ECO:0007669"/>
    <property type="project" value="TreeGrafter"/>
</dbReference>
<dbReference type="OrthoDB" id="5415111at2"/>
<dbReference type="PIRSF" id="PIRSF018072">
    <property type="entry name" value="UCP018072"/>
    <property type="match status" value="1"/>
</dbReference>
<evidence type="ECO:0000313" key="4">
    <source>
        <dbReference type="Proteomes" id="UP000306985"/>
    </source>
</evidence>
<evidence type="ECO:0000256" key="1">
    <source>
        <dbReference type="HAMAP-Rule" id="MF_00799"/>
    </source>
</evidence>
<proteinExistence type="inferred from homology"/>
<dbReference type="Pfam" id="PF13452">
    <property type="entry name" value="FAS1_DH_region"/>
    <property type="match status" value="1"/>
</dbReference>
<dbReference type="InterPro" id="IPR039569">
    <property type="entry name" value="FAS1-like_DH_region"/>
</dbReference>
<dbReference type="Gene3D" id="3.10.129.10">
    <property type="entry name" value="Hotdog Thioesterase"/>
    <property type="match status" value="1"/>
</dbReference>
<accession>A0A4U6QEX7</accession>
<dbReference type="PANTHER" id="PTHR43437">
    <property type="entry name" value="HYDROXYACYL-THIOESTER DEHYDRATASE TYPE 2, MITOCHONDRIAL-RELATED"/>
    <property type="match status" value="1"/>
</dbReference>
<name>A0A4U6QEX7_9ACTN</name>
<dbReference type="InterPro" id="IPR050965">
    <property type="entry name" value="UPF0336/Enoyl-CoA_hydratase"/>
</dbReference>
<dbReference type="InterPro" id="IPR029069">
    <property type="entry name" value="HotDog_dom_sf"/>
</dbReference>